<dbReference type="PANTHER" id="PTHR30126">
    <property type="entry name" value="HTH-TYPE TRANSCRIPTIONAL REGULATOR"/>
    <property type="match status" value="1"/>
</dbReference>
<keyword evidence="4" id="KW-0804">Transcription</keyword>
<dbReference type="Gene3D" id="3.40.190.290">
    <property type="match status" value="1"/>
</dbReference>
<comment type="similarity">
    <text evidence="1">Belongs to the LysR transcriptional regulatory family.</text>
</comment>
<dbReference type="Proteomes" id="UP000594034">
    <property type="component" value="Chromosome"/>
</dbReference>
<accession>A0A5J6WXB1</accession>
<keyword evidence="3" id="KW-0238">DNA-binding</keyword>
<dbReference type="PROSITE" id="PS50931">
    <property type="entry name" value="HTH_LYSR"/>
    <property type="match status" value="1"/>
</dbReference>
<dbReference type="AlphaFoldDB" id="A0A5J6WXB1"/>
<proteinExistence type="inferred from homology"/>
<keyword evidence="2" id="KW-0805">Transcription regulation</keyword>
<evidence type="ECO:0000313" key="7">
    <source>
        <dbReference type="Proteomes" id="UP000594034"/>
    </source>
</evidence>
<evidence type="ECO:0000256" key="3">
    <source>
        <dbReference type="ARBA" id="ARBA00023125"/>
    </source>
</evidence>
<dbReference type="InterPro" id="IPR036390">
    <property type="entry name" value="WH_DNA-bd_sf"/>
</dbReference>
<evidence type="ECO:0000256" key="2">
    <source>
        <dbReference type="ARBA" id="ARBA00023015"/>
    </source>
</evidence>
<evidence type="ECO:0000313" key="6">
    <source>
        <dbReference type="EMBL" id="QFI54528.1"/>
    </source>
</evidence>
<protein>
    <submittedName>
        <fullName evidence="6">LysR family transcriptional regulator</fullName>
    </submittedName>
</protein>
<dbReference type="InterPro" id="IPR036388">
    <property type="entry name" value="WH-like_DNA-bd_sf"/>
</dbReference>
<dbReference type="GO" id="GO:0000976">
    <property type="term" value="F:transcription cis-regulatory region binding"/>
    <property type="evidence" value="ECO:0007669"/>
    <property type="project" value="TreeGrafter"/>
</dbReference>
<keyword evidence="7" id="KW-1185">Reference proteome</keyword>
<evidence type="ECO:0000256" key="1">
    <source>
        <dbReference type="ARBA" id="ARBA00009437"/>
    </source>
</evidence>
<reference evidence="6 7" key="1">
    <citation type="submission" date="2019-05" db="EMBL/GenBank/DDBJ databases">
        <title>OXA-830, a novel chromosomally encoded expanded-spectrum class D beta-lactamase in Aeromonas simiae.</title>
        <authorList>
            <person name="Zhou W."/>
            <person name="Chen Q."/>
        </authorList>
    </citation>
    <scope>NUCLEOTIDE SEQUENCE [LARGE SCALE GENOMIC DNA]</scope>
    <source>
        <strain evidence="6 7">A6</strain>
    </source>
</reference>
<dbReference type="Pfam" id="PF00126">
    <property type="entry name" value="HTH_1"/>
    <property type="match status" value="1"/>
</dbReference>
<gene>
    <name evidence="6" type="ORF">FE240_07340</name>
</gene>
<dbReference type="InterPro" id="IPR005119">
    <property type="entry name" value="LysR_subst-bd"/>
</dbReference>
<dbReference type="InterPro" id="IPR000847">
    <property type="entry name" value="LysR_HTH_N"/>
</dbReference>
<dbReference type="Pfam" id="PF03466">
    <property type="entry name" value="LysR_substrate"/>
    <property type="match status" value="1"/>
</dbReference>
<dbReference type="SUPFAM" id="SSF53850">
    <property type="entry name" value="Periplasmic binding protein-like II"/>
    <property type="match status" value="1"/>
</dbReference>
<organism evidence="6 7">
    <name type="scientific">Aeromonas simiae</name>
    <dbReference type="NCBI Taxonomy" id="218936"/>
    <lineage>
        <taxon>Bacteria</taxon>
        <taxon>Pseudomonadati</taxon>
        <taxon>Pseudomonadota</taxon>
        <taxon>Gammaproteobacteria</taxon>
        <taxon>Aeromonadales</taxon>
        <taxon>Aeromonadaceae</taxon>
        <taxon>Aeromonas</taxon>
    </lineage>
</organism>
<dbReference type="KEGG" id="asim:FE240_07340"/>
<feature type="domain" description="HTH lysR-type" evidence="5">
    <location>
        <begin position="3"/>
        <end position="60"/>
    </location>
</feature>
<dbReference type="GO" id="GO:0003700">
    <property type="term" value="F:DNA-binding transcription factor activity"/>
    <property type="evidence" value="ECO:0007669"/>
    <property type="project" value="InterPro"/>
</dbReference>
<dbReference type="PANTHER" id="PTHR30126:SF94">
    <property type="entry name" value="LYSR FAMILY TRANSCRIPTIONAL REGULATOR"/>
    <property type="match status" value="1"/>
</dbReference>
<dbReference type="Gene3D" id="1.10.10.10">
    <property type="entry name" value="Winged helix-like DNA-binding domain superfamily/Winged helix DNA-binding domain"/>
    <property type="match status" value="1"/>
</dbReference>
<sequence>MNITLKQLRVFSAIARHGNLGKAADELCLSRGAISQSLQELERQLAAPLFDRIHPRLQLNSEGRQLQPMAEELLARVADIETLFTPHSGEAGLLRLGASQTIGNYLLPPLLAAMQQAGVRLEVNIANTHRLCEQLAHFELDLALIEGETRMNELVTEPWLSDEMVVVAPWEHPLGGLPDLRLAALAGEPWVLREPDSGSREQFDQRLRPLIGRIGPLLELNTLEAVMQSVEQGLGLSLISELAARDRIAARRLRRLNLAEPMRRRLQLVWHRQKYLSAPMRHCIAFCQAQAAAASQPIT</sequence>
<evidence type="ECO:0000259" key="5">
    <source>
        <dbReference type="PROSITE" id="PS50931"/>
    </source>
</evidence>
<dbReference type="RefSeq" id="WP_193003984.1">
    <property type="nucleotide sequence ID" value="NZ_CP040449.1"/>
</dbReference>
<name>A0A5J6WXB1_9GAMM</name>
<dbReference type="SUPFAM" id="SSF46785">
    <property type="entry name" value="Winged helix' DNA-binding domain"/>
    <property type="match status" value="1"/>
</dbReference>
<evidence type="ECO:0000256" key="4">
    <source>
        <dbReference type="ARBA" id="ARBA00023163"/>
    </source>
</evidence>
<dbReference type="EMBL" id="CP040449">
    <property type="protein sequence ID" value="QFI54528.1"/>
    <property type="molecule type" value="Genomic_DNA"/>
</dbReference>